<keyword evidence="1" id="KW-0732">Signal</keyword>
<evidence type="ECO:0000256" key="1">
    <source>
        <dbReference type="SAM" id="SignalP"/>
    </source>
</evidence>
<name>A0AAP0NY27_9MAGN</name>
<sequence>MFQSTRVQILLLLTKTLELLLQYFSLLDDDSTISSANITLFFTWHLPEPSINQYKK</sequence>
<evidence type="ECO:0000313" key="2">
    <source>
        <dbReference type="EMBL" id="KAK9121915.1"/>
    </source>
</evidence>
<organism evidence="2 3">
    <name type="scientific">Stephania yunnanensis</name>
    <dbReference type="NCBI Taxonomy" id="152371"/>
    <lineage>
        <taxon>Eukaryota</taxon>
        <taxon>Viridiplantae</taxon>
        <taxon>Streptophyta</taxon>
        <taxon>Embryophyta</taxon>
        <taxon>Tracheophyta</taxon>
        <taxon>Spermatophyta</taxon>
        <taxon>Magnoliopsida</taxon>
        <taxon>Ranunculales</taxon>
        <taxon>Menispermaceae</taxon>
        <taxon>Menispermoideae</taxon>
        <taxon>Cissampelideae</taxon>
        <taxon>Stephania</taxon>
    </lineage>
</organism>
<protein>
    <submittedName>
        <fullName evidence="2">Uncharacterized protein</fullName>
    </submittedName>
</protein>
<proteinExistence type="predicted"/>
<dbReference type="EMBL" id="JBBNAF010000008">
    <property type="protein sequence ID" value="KAK9121915.1"/>
    <property type="molecule type" value="Genomic_DNA"/>
</dbReference>
<accession>A0AAP0NY27</accession>
<gene>
    <name evidence="2" type="ORF">Syun_019532</name>
</gene>
<evidence type="ECO:0000313" key="3">
    <source>
        <dbReference type="Proteomes" id="UP001420932"/>
    </source>
</evidence>
<dbReference type="Proteomes" id="UP001420932">
    <property type="component" value="Unassembled WGS sequence"/>
</dbReference>
<keyword evidence="3" id="KW-1185">Reference proteome</keyword>
<reference evidence="2 3" key="1">
    <citation type="submission" date="2024-01" db="EMBL/GenBank/DDBJ databases">
        <title>Genome assemblies of Stephania.</title>
        <authorList>
            <person name="Yang L."/>
        </authorList>
    </citation>
    <scope>NUCLEOTIDE SEQUENCE [LARGE SCALE GENOMIC DNA]</scope>
    <source>
        <strain evidence="2">YNDBR</strain>
        <tissue evidence="2">Leaf</tissue>
    </source>
</reference>
<dbReference type="AlphaFoldDB" id="A0AAP0NY27"/>
<comment type="caution">
    <text evidence="2">The sequence shown here is derived from an EMBL/GenBank/DDBJ whole genome shotgun (WGS) entry which is preliminary data.</text>
</comment>
<feature type="signal peptide" evidence="1">
    <location>
        <begin position="1"/>
        <end position="18"/>
    </location>
</feature>
<feature type="chain" id="PRO_5043015227" evidence="1">
    <location>
        <begin position="19"/>
        <end position="56"/>
    </location>
</feature>